<dbReference type="PANTHER" id="PTHR34803:SF2">
    <property type="entry name" value="PHOTOSYSTEM I REACTION CENTER SUBUNIT XI, CHLOROPLASTIC"/>
    <property type="match status" value="1"/>
</dbReference>
<comment type="subcellular location">
    <subcellularLocation>
        <location evidence="11">Cellular thylakoid membrane</location>
        <topology evidence="11">Multi-pass membrane protein</topology>
    </subcellularLocation>
    <subcellularLocation>
        <location evidence="1">Membrane</location>
        <topology evidence="1">Multi-pass membrane protein</topology>
    </subcellularLocation>
</comment>
<evidence type="ECO:0000313" key="13">
    <source>
        <dbReference type="EMBL" id="PZO42751.1"/>
    </source>
</evidence>
<evidence type="ECO:0000256" key="4">
    <source>
        <dbReference type="ARBA" id="ARBA00022531"/>
    </source>
</evidence>
<organism evidence="13 14">
    <name type="scientific">Pseudanabaena frigida</name>
    <dbReference type="NCBI Taxonomy" id="945775"/>
    <lineage>
        <taxon>Bacteria</taxon>
        <taxon>Bacillati</taxon>
        <taxon>Cyanobacteriota</taxon>
        <taxon>Cyanophyceae</taxon>
        <taxon>Pseudanabaenales</taxon>
        <taxon>Pseudanabaenaceae</taxon>
        <taxon>Pseudanabaena</taxon>
    </lineage>
</organism>
<evidence type="ECO:0000259" key="12">
    <source>
        <dbReference type="Pfam" id="PF02605"/>
    </source>
</evidence>
<comment type="caution">
    <text evidence="13">The sequence shown here is derived from an EMBL/GenBank/DDBJ whole genome shotgun (WGS) entry which is preliminary data.</text>
</comment>
<evidence type="ECO:0000313" key="14">
    <source>
        <dbReference type="Proteomes" id="UP000249467"/>
    </source>
</evidence>
<name>A0A2W4Y5Q8_9CYAN</name>
<dbReference type="InterPro" id="IPR003757">
    <property type="entry name" value="PSI_PsaL"/>
</dbReference>
<keyword evidence="5 11" id="KW-0812">Transmembrane</keyword>
<evidence type="ECO:0000256" key="10">
    <source>
        <dbReference type="ARBA" id="ARBA00033437"/>
    </source>
</evidence>
<feature type="transmembrane region" description="Helical" evidence="11">
    <location>
        <begin position="124"/>
        <end position="145"/>
    </location>
</feature>
<dbReference type="AlphaFoldDB" id="A0A2W4Y5Q8"/>
<evidence type="ECO:0000256" key="8">
    <source>
        <dbReference type="ARBA" id="ARBA00023136"/>
    </source>
</evidence>
<evidence type="ECO:0000256" key="2">
    <source>
        <dbReference type="ARBA" id="ARBA00008820"/>
    </source>
</evidence>
<dbReference type="Pfam" id="PF02605">
    <property type="entry name" value="PsaL"/>
    <property type="match status" value="1"/>
</dbReference>
<evidence type="ECO:0000256" key="11">
    <source>
        <dbReference type="HAMAP-Rule" id="MF_00447"/>
    </source>
</evidence>
<feature type="transmembrane region" description="Helical" evidence="11">
    <location>
        <begin position="73"/>
        <end position="95"/>
    </location>
</feature>
<keyword evidence="6 11" id="KW-0603">Photosystem I</keyword>
<dbReference type="GO" id="GO:0031676">
    <property type="term" value="C:plasma membrane-derived thylakoid membrane"/>
    <property type="evidence" value="ECO:0007669"/>
    <property type="project" value="UniProtKB-SubCell"/>
</dbReference>
<feature type="domain" description="Photosystem I PsaL reaction centre subunit XI" evidence="12">
    <location>
        <begin position="5"/>
        <end position="143"/>
    </location>
</feature>
<dbReference type="PANTHER" id="PTHR34803">
    <property type="entry name" value="PHOTOSYSTEM I REACTION CENTER SUBUNIT XI, CHLOROPLASTIC"/>
    <property type="match status" value="1"/>
</dbReference>
<evidence type="ECO:0000256" key="7">
    <source>
        <dbReference type="ARBA" id="ARBA00022989"/>
    </source>
</evidence>
<dbReference type="GO" id="GO:0015979">
    <property type="term" value="P:photosynthesis"/>
    <property type="evidence" value="ECO:0007669"/>
    <property type="project" value="UniProtKB-UniRule"/>
</dbReference>
<keyword evidence="7 11" id="KW-1133">Transmembrane helix</keyword>
<keyword evidence="11" id="KW-0793">Thylakoid</keyword>
<sequence>MTDFVKPFKNDPQLGNLSTPISDSAIVKAFIGNLPAYRAGLSPSRRGLEVGMAHGYFIYGPFALLGPLRNTELGSLAGLLATLAFVMILTAGLSLHGQHVTKLQSSSALEAPAELGTPSGWSEFASSFLVGGAGGAAFAYFLNYLEPMQKFLGLLWS</sequence>
<evidence type="ECO:0000256" key="3">
    <source>
        <dbReference type="ARBA" id="ARBA00019514"/>
    </source>
</evidence>
<evidence type="ECO:0000256" key="1">
    <source>
        <dbReference type="ARBA" id="ARBA00004141"/>
    </source>
</evidence>
<reference evidence="13 14" key="2">
    <citation type="submission" date="2018-06" db="EMBL/GenBank/DDBJ databases">
        <title>Metagenomic assembly of (sub)arctic Cyanobacteria and their associated microbiome from non-axenic cultures.</title>
        <authorList>
            <person name="Baurain D."/>
        </authorList>
    </citation>
    <scope>NUCLEOTIDE SEQUENCE [LARGE SCALE GENOMIC DNA]</scope>
    <source>
        <strain evidence="13">ULC066bin1</strain>
    </source>
</reference>
<evidence type="ECO:0000256" key="5">
    <source>
        <dbReference type="ARBA" id="ARBA00022692"/>
    </source>
</evidence>
<evidence type="ECO:0000256" key="6">
    <source>
        <dbReference type="ARBA" id="ARBA00022836"/>
    </source>
</evidence>
<accession>A0A2W4Y5Q8</accession>
<dbReference type="EMBL" id="QBML01000006">
    <property type="protein sequence ID" value="PZO42751.1"/>
    <property type="molecule type" value="Genomic_DNA"/>
</dbReference>
<reference evidence="13 14" key="1">
    <citation type="submission" date="2018-04" db="EMBL/GenBank/DDBJ databases">
        <authorList>
            <person name="Go L.Y."/>
            <person name="Mitchell J.A."/>
        </authorList>
    </citation>
    <scope>NUCLEOTIDE SEQUENCE [LARGE SCALE GENOMIC DNA]</scope>
    <source>
        <strain evidence="13">ULC066bin1</strain>
    </source>
</reference>
<dbReference type="InterPro" id="IPR022980">
    <property type="entry name" value="PSI_suXI"/>
</dbReference>
<dbReference type="Proteomes" id="UP000249467">
    <property type="component" value="Unassembled WGS sequence"/>
</dbReference>
<evidence type="ECO:0000256" key="9">
    <source>
        <dbReference type="ARBA" id="ARBA00032768"/>
    </source>
</evidence>
<proteinExistence type="inferred from homology"/>
<protein>
    <recommendedName>
        <fullName evidence="3 11">Photosystem I reaction center subunit XI</fullName>
    </recommendedName>
    <alternativeName>
        <fullName evidence="9 11">PSI subunit V</fullName>
    </alternativeName>
    <alternativeName>
        <fullName evidence="10 11">PSI-L</fullName>
    </alternativeName>
</protein>
<keyword evidence="4 11" id="KW-0602">Photosynthesis</keyword>
<dbReference type="Gene3D" id="1.20.1240.10">
    <property type="entry name" value="Photosystem I PsaL, reaction centre subunit XI"/>
    <property type="match status" value="1"/>
</dbReference>
<comment type="similarity">
    <text evidence="2 11">Belongs to the PsaL family.</text>
</comment>
<dbReference type="HAMAP" id="MF_00447">
    <property type="entry name" value="PSI_PsaL"/>
    <property type="match status" value="1"/>
</dbReference>
<gene>
    <name evidence="11" type="primary">psaL</name>
    <name evidence="13" type="ORF">DCF19_06920</name>
</gene>
<dbReference type="InterPro" id="IPR036592">
    <property type="entry name" value="PSI_PsaL_sf"/>
</dbReference>
<keyword evidence="8 11" id="KW-0472">Membrane</keyword>
<dbReference type="GO" id="GO:0009538">
    <property type="term" value="C:photosystem I reaction center"/>
    <property type="evidence" value="ECO:0007669"/>
    <property type="project" value="InterPro"/>
</dbReference>
<dbReference type="SUPFAM" id="SSF81568">
    <property type="entry name" value="Photosystem I reaction center subunit XI, PsaL"/>
    <property type="match status" value="1"/>
</dbReference>